<keyword evidence="2" id="KW-0812">Transmembrane</keyword>
<dbReference type="InterPro" id="IPR050154">
    <property type="entry name" value="UbiB_kinase"/>
</dbReference>
<dbReference type="SUPFAM" id="SSF56112">
    <property type="entry name" value="Protein kinase-like (PK-like)"/>
    <property type="match status" value="1"/>
</dbReference>
<keyword evidence="2" id="KW-1133">Transmembrane helix</keyword>
<evidence type="ECO:0000313" key="4">
    <source>
        <dbReference type="EMBL" id="KAA0976356.1"/>
    </source>
</evidence>
<dbReference type="CDD" id="cd05121">
    <property type="entry name" value="ABC1_ADCK3-like"/>
    <property type="match status" value="1"/>
</dbReference>
<keyword evidence="2" id="KW-0472">Membrane</keyword>
<evidence type="ECO:0000259" key="3">
    <source>
        <dbReference type="Pfam" id="PF03109"/>
    </source>
</evidence>
<protein>
    <submittedName>
        <fullName evidence="4">AarF/ABC1/UbiB kinase family protein</fullName>
    </submittedName>
</protein>
<dbReference type="Proteomes" id="UP000323856">
    <property type="component" value="Unassembled WGS sequence"/>
</dbReference>
<keyword evidence="4" id="KW-0418">Kinase</keyword>
<organism evidence="4 5">
    <name type="scientific">Paeniglutamicibacter gangotriensis</name>
    <dbReference type="NCBI Taxonomy" id="254787"/>
    <lineage>
        <taxon>Bacteria</taxon>
        <taxon>Bacillati</taxon>
        <taxon>Actinomycetota</taxon>
        <taxon>Actinomycetes</taxon>
        <taxon>Micrococcales</taxon>
        <taxon>Micrococcaceae</taxon>
        <taxon>Paeniglutamicibacter</taxon>
    </lineage>
</organism>
<dbReference type="AlphaFoldDB" id="A0A5B0ECG1"/>
<dbReference type="Pfam" id="PF03109">
    <property type="entry name" value="ABC1"/>
    <property type="match status" value="1"/>
</dbReference>
<evidence type="ECO:0000256" key="1">
    <source>
        <dbReference type="ARBA" id="ARBA00009670"/>
    </source>
</evidence>
<gene>
    <name evidence="4" type="ORF">FQ154_10815</name>
</gene>
<comment type="similarity">
    <text evidence="1">Belongs to the protein kinase superfamily. ADCK protein kinase family.</text>
</comment>
<reference evidence="4 5" key="1">
    <citation type="submission" date="2019-07" db="EMBL/GenBank/DDBJ databases">
        <title>Analysis of the biochemical properties, biological activity and biotechnological potential of siderophores and biosurfactants produced by Antarctic psychrotolerant bacteria.</title>
        <authorList>
            <person name="Styczynski M."/>
            <person name="Krucon T."/>
            <person name="Decewicz P."/>
            <person name="Dziewit L."/>
        </authorList>
    </citation>
    <scope>NUCLEOTIDE SEQUENCE [LARGE SCALE GENOMIC DNA]</scope>
    <source>
        <strain evidence="4 5">ANT_H27</strain>
    </source>
</reference>
<sequence length="548" mass="60137">MNTQLERFAQIAEILARHGLGFLAGSMGLERWLPGQAMLSAKEPTTPVRLRLALEELGPTFIKLGQLLSTRSDIMPAAYLSELSKLQDGAPPVSAAEIRSLIHQELGATPEQLFASFDDKPLASASIGQAHAATMTDGTEVVVKVRRPGIVSRIDEDLEILQNLAAHASRRWEAAADYNVTGIATEFADTLRAELDYLREGRNAERFAENFASIPDIYVPTIFWATTTSRVLTMERIRGIKVDQIAALDSAGIDRGQVAARAARAAAKMIFEDGLFHADPHPGNLFIQPGGRIALIDFGMVGEINEKLRGQLGTLLFAFTSNDPDKVSSALRTISVTRPAVDSDVLRRDAARFIQLYEGHALREVEIAPLITQMLAILRNHHLQLPREMAMLLKMVLMTEGMGVRLNPEFNLGEILRPYAKALAQDRFSPRNLAERLGKAGWEAAELGMILPEKLRTLIENMDGGVEVHLRAEELEPLVGRVERIGNRLVAGMIAAAFIRGIGELTAADRERLRTWQNPLLGAGLGAAGSLGAYLAWTSRRKKYKGPR</sequence>
<accession>A0A5B0ECG1</accession>
<name>A0A5B0ECG1_9MICC</name>
<evidence type="ECO:0000256" key="2">
    <source>
        <dbReference type="SAM" id="Phobius"/>
    </source>
</evidence>
<proteinExistence type="inferred from homology"/>
<dbReference type="OrthoDB" id="9795390at2"/>
<dbReference type="InterPro" id="IPR004147">
    <property type="entry name" value="ABC1_dom"/>
</dbReference>
<dbReference type="EMBL" id="VOBL01000010">
    <property type="protein sequence ID" value="KAA0976356.1"/>
    <property type="molecule type" value="Genomic_DNA"/>
</dbReference>
<dbReference type="InterPro" id="IPR011009">
    <property type="entry name" value="Kinase-like_dom_sf"/>
</dbReference>
<dbReference type="GO" id="GO:0016301">
    <property type="term" value="F:kinase activity"/>
    <property type="evidence" value="ECO:0007669"/>
    <property type="project" value="UniProtKB-KW"/>
</dbReference>
<dbReference type="PANTHER" id="PTHR10566:SF113">
    <property type="entry name" value="PROTEIN ACTIVITY OF BC1 COMPLEX KINASE 7, CHLOROPLASTIC"/>
    <property type="match status" value="1"/>
</dbReference>
<evidence type="ECO:0000313" key="5">
    <source>
        <dbReference type="Proteomes" id="UP000323856"/>
    </source>
</evidence>
<feature type="domain" description="ABC1 atypical kinase-like" evidence="3">
    <location>
        <begin position="85"/>
        <end position="328"/>
    </location>
</feature>
<feature type="transmembrane region" description="Helical" evidence="2">
    <location>
        <begin position="520"/>
        <end position="538"/>
    </location>
</feature>
<keyword evidence="4" id="KW-0808">Transferase</keyword>
<comment type="caution">
    <text evidence="4">The sequence shown here is derived from an EMBL/GenBank/DDBJ whole genome shotgun (WGS) entry which is preliminary data.</text>
</comment>
<dbReference type="PANTHER" id="PTHR10566">
    <property type="entry name" value="CHAPERONE-ACTIVITY OF BC1 COMPLEX CABC1 -RELATED"/>
    <property type="match status" value="1"/>
</dbReference>